<sequence length="306" mass="33655">MTETSSRSEPAIPSGEGGLARLRIDLAYDGTDFSGWARQPGRRTVQGVLEDALSKQPPGASLAGSVVVAGRTDAGVHAAGQVVHVDVTRFAGETHSRTTPVSPDGLPDLDRARHRLNRVLPADVRVLRVSRAPAGFDARFSAAKRHYRYQVSDAPWGVSPLRRRDTLAWTRPLDVEAMNEAASQLLGLHDFAAFCKKREGATTIRELLELSWQRVDDYELHMSVSADAFCHSMVRSLVGALLWVGDGRRAVNWPAEVLKSRERSSVVAPAHGLTLVKVDYPPDDQLALRAEKTRDLRDLNDVERSR</sequence>
<evidence type="ECO:0000256" key="3">
    <source>
        <dbReference type="ARBA" id="ARBA00023235"/>
    </source>
</evidence>
<dbReference type="GO" id="GO:0003723">
    <property type="term" value="F:RNA binding"/>
    <property type="evidence" value="ECO:0007669"/>
    <property type="project" value="InterPro"/>
</dbReference>
<dbReference type="PIRSF" id="PIRSF001430">
    <property type="entry name" value="tRNA_psdUrid_synth"/>
    <property type="match status" value="1"/>
</dbReference>
<dbReference type="PANTHER" id="PTHR11142">
    <property type="entry name" value="PSEUDOURIDYLATE SYNTHASE"/>
    <property type="match status" value="1"/>
</dbReference>
<evidence type="ECO:0000259" key="8">
    <source>
        <dbReference type="Pfam" id="PF01416"/>
    </source>
</evidence>
<dbReference type="InterPro" id="IPR020095">
    <property type="entry name" value="PsdUridine_synth_TruA_C"/>
</dbReference>
<dbReference type="EMBL" id="CM001466">
    <property type="protein sequence ID" value="EHY90115.1"/>
    <property type="molecule type" value="Genomic_DNA"/>
</dbReference>
<dbReference type="HAMAP" id="MF_00171">
    <property type="entry name" value="TruA"/>
    <property type="match status" value="1"/>
</dbReference>
<dbReference type="FunFam" id="3.30.70.660:FF:000003">
    <property type="entry name" value="tRNA pseudouridine synthase A"/>
    <property type="match status" value="1"/>
</dbReference>
<dbReference type="SUPFAM" id="SSF55120">
    <property type="entry name" value="Pseudouridine synthase"/>
    <property type="match status" value="1"/>
</dbReference>
<protein>
    <recommendedName>
        <fullName evidence="4">tRNA pseudouridine synthase A</fullName>
        <ecNumber evidence="4">5.4.99.12</ecNumber>
    </recommendedName>
    <alternativeName>
        <fullName evidence="4">tRNA pseudouridine(38-40) synthase</fullName>
    </alternativeName>
    <alternativeName>
        <fullName evidence="4">tRNA pseudouridylate synthase I</fullName>
    </alternativeName>
    <alternativeName>
        <fullName evidence="4">tRNA-uridine isomerase I</fullName>
    </alternativeName>
</protein>
<comment type="similarity">
    <text evidence="1 4 7">Belongs to the tRNA pseudouridine synthase TruA family.</text>
</comment>
<feature type="domain" description="Pseudouridine synthase I TruA alpha/beta" evidence="8">
    <location>
        <begin position="181"/>
        <end position="281"/>
    </location>
</feature>
<evidence type="ECO:0000256" key="1">
    <source>
        <dbReference type="ARBA" id="ARBA00009375"/>
    </source>
</evidence>
<keyword evidence="10" id="KW-1185">Reference proteome</keyword>
<evidence type="ECO:0000256" key="6">
    <source>
        <dbReference type="PIRSR" id="PIRSR001430-2"/>
    </source>
</evidence>
<feature type="active site" description="Nucleophile" evidence="4 5">
    <location>
        <position position="73"/>
    </location>
</feature>
<keyword evidence="2 4" id="KW-0819">tRNA processing</keyword>
<dbReference type="Gene3D" id="3.30.70.580">
    <property type="entry name" value="Pseudouridine synthase I, catalytic domain, N-terminal subdomain"/>
    <property type="match status" value="1"/>
</dbReference>
<dbReference type="GO" id="GO:0031119">
    <property type="term" value="P:tRNA pseudouridine synthesis"/>
    <property type="evidence" value="ECO:0007669"/>
    <property type="project" value="UniProtKB-UniRule"/>
</dbReference>
<dbReference type="PANTHER" id="PTHR11142:SF0">
    <property type="entry name" value="TRNA PSEUDOURIDINE SYNTHASE-LIKE 1"/>
    <property type="match status" value="1"/>
</dbReference>
<accession>H8G3Y6</accession>
<dbReference type="HOGENOM" id="CLU_014673_0_2_11"/>
<dbReference type="Proteomes" id="UP000004705">
    <property type="component" value="Chromosome"/>
</dbReference>
<evidence type="ECO:0000256" key="2">
    <source>
        <dbReference type="ARBA" id="ARBA00022694"/>
    </source>
</evidence>
<dbReference type="InterPro" id="IPR020094">
    <property type="entry name" value="TruA/RsuA/RluB/E/F_N"/>
</dbReference>
<evidence type="ECO:0000256" key="4">
    <source>
        <dbReference type="HAMAP-Rule" id="MF_00171"/>
    </source>
</evidence>
<feature type="binding site" evidence="4 6">
    <location>
        <position position="147"/>
    </location>
    <ligand>
        <name>substrate</name>
    </ligand>
</feature>
<dbReference type="NCBIfam" id="TIGR00071">
    <property type="entry name" value="hisT_truA"/>
    <property type="match status" value="1"/>
</dbReference>
<comment type="subunit">
    <text evidence="4">Homodimer.</text>
</comment>
<keyword evidence="3 4" id="KW-0413">Isomerase</keyword>
<reference evidence="9 10" key="1">
    <citation type="journal article" date="2012" name="Stand. Genomic Sci.">
        <title>Genome sequence of the soil bacterium Saccharomonospora azurea type strain (NA-128(T)).</title>
        <authorList>
            <person name="Klenk H.P."/>
            <person name="Held B."/>
            <person name="Lucas S."/>
            <person name="Lapidus A."/>
            <person name="Copeland A."/>
            <person name="Hammon N."/>
            <person name="Pitluck S."/>
            <person name="Goodwin L.A."/>
            <person name="Han C."/>
            <person name="Tapia R."/>
            <person name="Brambilla E.M."/>
            <person name="Potter G."/>
            <person name="Land M."/>
            <person name="Ivanova N."/>
            <person name="Rohde M."/>
            <person name="Goker M."/>
            <person name="Detter J.C."/>
            <person name="Kyrpides N.C."/>
            <person name="Woyke T."/>
        </authorList>
    </citation>
    <scope>NUCLEOTIDE SEQUENCE [LARGE SCALE GENOMIC DNA]</scope>
    <source>
        <strain evidence="9 10">NA-128</strain>
    </source>
</reference>
<evidence type="ECO:0000313" key="10">
    <source>
        <dbReference type="Proteomes" id="UP000004705"/>
    </source>
</evidence>
<dbReference type="RefSeq" id="WP_005443316.1">
    <property type="nucleotide sequence ID" value="NZ_CM001466.1"/>
</dbReference>
<dbReference type="CDD" id="cd02570">
    <property type="entry name" value="PseudoU_synth_EcTruA"/>
    <property type="match status" value="1"/>
</dbReference>
<dbReference type="OrthoDB" id="9811823at2"/>
<comment type="function">
    <text evidence="4">Formation of pseudouridine at positions 38, 39 and 40 in the anticodon stem and loop of transfer RNAs.</text>
</comment>
<evidence type="ECO:0000256" key="5">
    <source>
        <dbReference type="PIRSR" id="PIRSR001430-1"/>
    </source>
</evidence>
<dbReference type="AlphaFoldDB" id="H8G3Y6"/>
<feature type="domain" description="Pseudouridine synthase I TruA alpha/beta" evidence="8">
    <location>
        <begin position="27"/>
        <end position="97"/>
    </location>
</feature>
<evidence type="ECO:0000313" key="9">
    <source>
        <dbReference type="EMBL" id="EHY90115.1"/>
    </source>
</evidence>
<comment type="caution">
    <text evidence="4">Lacks conserved residue(s) required for the propagation of feature annotation.</text>
</comment>
<evidence type="ECO:0000256" key="7">
    <source>
        <dbReference type="RuleBase" id="RU003792"/>
    </source>
</evidence>
<dbReference type="InterPro" id="IPR020097">
    <property type="entry name" value="PsdUridine_synth_TruA_a/b_dom"/>
</dbReference>
<proteinExistence type="inferred from homology"/>
<dbReference type="Gene3D" id="3.30.70.660">
    <property type="entry name" value="Pseudouridine synthase I, catalytic domain, C-terminal subdomain"/>
    <property type="match status" value="1"/>
</dbReference>
<dbReference type="EC" id="5.4.99.12" evidence="4"/>
<dbReference type="GO" id="GO:0160147">
    <property type="term" value="F:tRNA pseudouridine(38-40) synthase activity"/>
    <property type="evidence" value="ECO:0007669"/>
    <property type="project" value="UniProtKB-EC"/>
</dbReference>
<dbReference type="Pfam" id="PF01416">
    <property type="entry name" value="PseudoU_synth_1"/>
    <property type="match status" value="2"/>
</dbReference>
<name>H8G3Y6_9PSEU</name>
<comment type="catalytic activity">
    <reaction evidence="4 7">
        <text>uridine(38/39/40) in tRNA = pseudouridine(38/39/40) in tRNA</text>
        <dbReference type="Rhea" id="RHEA:22376"/>
        <dbReference type="Rhea" id="RHEA-COMP:10085"/>
        <dbReference type="Rhea" id="RHEA-COMP:10087"/>
        <dbReference type="ChEBI" id="CHEBI:65314"/>
        <dbReference type="ChEBI" id="CHEBI:65315"/>
        <dbReference type="EC" id="5.4.99.12"/>
    </reaction>
</comment>
<gene>
    <name evidence="4" type="primary">truA</name>
    <name evidence="9" type="ORF">SacazDRAFT_03238</name>
</gene>
<dbReference type="InterPro" id="IPR001406">
    <property type="entry name" value="PsdUridine_synth_TruA"/>
</dbReference>
<dbReference type="InterPro" id="IPR020103">
    <property type="entry name" value="PsdUridine_synth_cat_dom_sf"/>
</dbReference>
<organism evidence="9 10">
    <name type="scientific">Saccharomonospora azurea NA-128</name>
    <dbReference type="NCBI Taxonomy" id="882081"/>
    <lineage>
        <taxon>Bacteria</taxon>
        <taxon>Bacillati</taxon>
        <taxon>Actinomycetota</taxon>
        <taxon>Actinomycetes</taxon>
        <taxon>Pseudonocardiales</taxon>
        <taxon>Pseudonocardiaceae</taxon>
        <taxon>Saccharomonospora</taxon>
    </lineage>
</organism>